<evidence type="ECO:0000256" key="5">
    <source>
        <dbReference type="ARBA" id="ARBA00022833"/>
    </source>
</evidence>
<feature type="region of interest" description="Disordered" evidence="7">
    <location>
        <begin position="102"/>
        <end position="184"/>
    </location>
</feature>
<feature type="compositionally biased region" description="Basic and acidic residues" evidence="7">
    <location>
        <begin position="129"/>
        <end position="138"/>
    </location>
</feature>
<feature type="domain" description="C2H2-type" evidence="8">
    <location>
        <begin position="333"/>
        <end position="355"/>
    </location>
</feature>
<dbReference type="SMART" id="SM00451">
    <property type="entry name" value="ZnF_U1"/>
    <property type="match status" value="3"/>
</dbReference>
<keyword evidence="3" id="KW-0677">Repeat</keyword>
<protein>
    <recommendedName>
        <fullName evidence="8">C2H2-type domain-containing protein</fullName>
    </recommendedName>
</protein>
<evidence type="ECO:0000313" key="10">
    <source>
        <dbReference type="Proteomes" id="UP000694402"/>
    </source>
</evidence>
<organism evidence="9 10">
    <name type="scientific">Oncorhynchus tshawytscha</name>
    <name type="common">Chinook salmon</name>
    <name type="synonym">Salmo tshawytscha</name>
    <dbReference type="NCBI Taxonomy" id="74940"/>
    <lineage>
        <taxon>Eukaryota</taxon>
        <taxon>Metazoa</taxon>
        <taxon>Chordata</taxon>
        <taxon>Craniata</taxon>
        <taxon>Vertebrata</taxon>
        <taxon>Euteleostomi</taxon>
        <taxon>Actinopterygii</taxon>
        <taxon>Neopterygii</taxon>
        <taxon>Teleostei</taxon>
        <taxon>Protacanthopterygii</taxon>
        <taxon>Salmoniformes</taxon>
        <taxon>Salmonidae</taxon>
        <taxon>Salmoninae</taxon>
        <taxon>Oncorhynchus</taxon>
    </lineage>
</organism>
<gene>
    <name evidence="9" type="primary">ZNF385C</name>
</gene>
<name>A0A8C8JCU1_ONCTS</name>
<comment type="subcellular location">
    <subcellularLocation>
        <location evidence="1">Nucleus</location>
    </subcellularLocation>
</comment>
<dbReference type="SMART" id="SM00355">
    <property type="entry name" value="ZnF_C2H2"/>
    <property type="match status" value="3"/>
</dbReference>
<evidence type="ECO:0000256" key="2">
    <source>
        <dbReference type="ARBA" id="ARBA00022723"/>
    </source>
</evidence>
<dbReference type="InterPro" id="IPR003604">
    <property type="entry name" value="Matrin/U1-like-C_Znf_C2H2"/>
</dbReference>
<feature type="region of interest" description="Disordered" evidence="7">
    <location>
        <begin position="211"/>
        <end position="262"/>
    </location>
</feature>
<keyword evidence="10" id="KW-1185">Reference proteome</keyword>
<reference evidence="9" key="2">
    <citation type="submission" date="2025-09" db="UniProtKB">
        <authorList>
            <consortium name="Ensembl"/>
        </authorList>
    </citation>
    <scope>IDENTIFICATION</scope>
</reference>
<evidence type="ECO:0000256" key="7">
    <source>
        <dbReference type="SAM" id="MobiDB-lite"/>
    </source>
</evidence>
<dbReference type="PANTHER" id="PTHR23067:SF6">
    <property type="entry name" value="ZINC FINGER PROTEIN 385C"/>
    <property type="match status" value="1"/>
</dbReference>
<reference evidence="9" key="1">
    <citation type="submission" date="2025-08" db="UniProtKB">
        <authorList>
            <consortium name="Ensembl"/>
        </authorList>
    </citation>
    <scope>IDENTIFICATION</scope>
</reference>
<dbReference type="InterPro" id="IPR051845">
    <property type="entry name" value="Znf385"/>
</dbReference>
<dbReference type="Gene3D" id="3.30.160.60">
    <property type="entry name" value="Classic Zinc Finger"/>
    <property type="match status" value="3"/>
</dbReference>
<dbReference type="Ensembl" id="ENSOTST00005101589.2">
    <property type="protein sequence ID" value="ENSOTSP00005093704.2"/>
    <property type="gene ID" value="ENSOTSG00005043738.2"/>
</dbReference>
<dbReference type="PANTHER" id="PTHR23067">
    <property type="entry name" value="DOUBLE-STRANDED RNA-BINDING ZINC FINGER PROTEIN"/>
    <property type="match status" value="1"/>
</dbReference>
<evidence type="ECO:0000313" key="9">
    <source>
        <dbReference type="Ensembl" id="ENSOTSP00005093704.2"/>
    </source>
</evidence>
<dbReference type="GeneTree" id="ENSGT00940000157202"/>
<keyword evidence="4" id="KW-0863">Zinc-finger</keyword>
<proteinExistence type="predicted"/>
<dbReference type="InterPro" id="IPR013087">
    <property type="entry name" value="Znf_C2H2_type"/>
</dbReference>
<evidence type="ECO:0000256" key="1">
    <source>
        <dbReference type="ARBA" id="ARBA00004123"/>
    </source>
</evidence>
<evidence type="ECO:0000256" key="4">
    <source>
        <dbReference type="ARBA" id="ARBA00022771"/>
    </source>
</evidence>
<dbReference type="GO" id="GO:0003676">
    <property type="term" value="F:nucleic acid binding"/>
    <property type="evidence" value="ECO:0007669"/>
    <property type="project" value="InterPro"/>
</dbReference>
<dbReference type="AlphaFoldDB" id="A0A8C8JCU1"/>
<keyword evidence="6" id="KW-0539">Nucleus</keyword>
<evidence type="ECO:0000256" key="6">
    <source>
        <dbReference type="ARBA" id="ARBA00023242"/>
    </source>
</evidence>
<keyword evidence="2" id="KW-0479">Metal-binding</keyword>
<keyword evidence="5" id="KW-0862">Zinc</keyword>
<evidence type="ECO:0000256" key="3">
    <source>
        <dbReference type="ARBA" id="ARBA00022737"/>
    </source>
</evidence>
<feature type="region of interest" description="Disordered" evidence="7">
    <location>
        <begin position="346"/>
        <end position="375"/>
    </location>
</feature>
<evidence type="ECO:0000259" key="8">
    <source>
        <dbReference type="PROSITE" id="PS00028"/>
    </source>
</evidence>
<dbReference type="InterPro" id="IPR036236">
    <property type="entry name" value="Znf_C2H2_sf"/>
</dbReference>
<dbReference type="Proteomes" id="UP000694402">
    <property type="component" value="Unassembled WGS sequence"/>
</dbReference>
<dbReference type="Pfam" id="PF12874">
    <property type="entry name" value="zf-met"/>
    <property type="match status" value="3"/>
</dbReference>
<feature type="domain" description="C2H2-type" evidence="8">
    <location>
        <begin position="85"/>
        <end position="107"/>
    </location>
</feature>
<dbReference type="PROSITE" id="PS00028">
    <property type="entry name" value="ZINC_FINGER_C2H2_1"/>
    <property type="match status" value="2"/>
</dbReference>
<dbReference type="GO" id="GO:0005634">
    <property type="term" value="C:nucleus"/>
    <property type="evidence" value="ECO:0007669"/>
    <property type="project" value="UniProtKB-SubCell"/>
</dbReference>
<accession>A0A8C8JCU1</accession>
<dbReference type="GO" id="GO:0008270">
    <property type="term" value="F:zinc ion binding"/>
    <property type="evidence" value="ECO:0007669"/>
    <property type="project" value="UniProtKB-KW"/>
</dbReference>
<dbReference type="SUPFAM" id="SSF57667">
    <property type="entry name" value="beta-beta-alpha zinc fingers"/>
    <property type="match status" value="3"/>
</dbReference>
<sequence>MLLGTLSQANPLLASLSLPGRPLQTQLDIKHFLPLHVNASSPLNLFPNFNMSGLFCVRQMDPVQKAVINHTFGVAPPKRKQIISCNICHLRFNSTNQAEAHYKGHKHARKLKSMDAQRNRQRGQGSMAGRERDRDRGKTGVAKSLPALMDPSLTEGTGLLLSHQPPTRPKLDDTLQGVSPTPMPVLETSSLDALALLSPHVSPAVYQLSELTSDGSPMEGPSPTPDSNPPLEGHWESPGAPGGEEETRQGKKSPPAKQHLHCPMCKITVNSSSQLEAHYSGSKHKQMLEGQVGAQARRRGKVMSLARPTCRSKQAISSKARVGVALASQPFHCEMCEVSVNSETQLKQHMSSRRHKDRLSGKPQKPKFSPYTKSQPNPVLASVRWSGFPFGGVTSAIGKLASHCHLSTYSPQTKLALQKQLSKALSAGFLASHMNPATLCTMASNPLTLRCPPGPGHTPLIQTPLLSPALFRPAPGPLRATHTPIIFSPY</sequence>